<evidence type="ECO:0000313" key="2">
    <source>
        <dbReference type="Proteomes" id="UP001281147"/>
    </source>
</evidence>
<protein>
    <submittedName>
        <fullName evidence="1">Uncharacterized protein</fullName>
    </submittedName>
</protein>
<dbReference type="Proteomes" id="UP001281147">
    <property type="component" value="Unassembled WGS sequence"/>
</dbReference>
<proteinExistence type="predicted"/>
<gene>
    <name evidence="1" type="ORF">LTR37_002840</name>
</gene>
<evidence type="ECO:0000313" key="1">
    <source>
        <dbReference type="EMBL" id="KAK3722024.1"/>
    </source>
</evidence>
<sequence length="488" mass="53368">MVADLETQPLLATNTNKSTQAAPQQDEIDKTSKAAKEVTWRSESKLITKHSLPLICTYLLQYFYNLAIVLVCSTLSTEELAAVSLGITTSNIIGYAVFEGMATALDTLCAQAFGAGNIQLVGLHTLRFTIFVHLLALPIGALWLFSPQILPYVVPSPGVAMNASVFLRWSLVGVPGYATFEAGKRFMQAQGNFTSGLIVLIACLPINIFFNWLLVFHFDMRVAGAALAAALTNLVRPGLLIGYALYLNPATLQCWPEKLKWTTLWSNWKPMVSLSIPSTVMTLSEWMAFEILTFATSYVGTVDLAAQTFLATGVVVVWHLPFAASVVTSTRLGQLIGGGYVHTAKQVSGYYVFMFMGCGVLEMVIMFGILELVLNYLTVDEAVKAAVGGAMPFTIIFTFFDCMATCLHGIIRGVGWQRIGGWVTMLGNYLYSVPLVLVLELGPLKLGLRGLWMAIASGLAMISITEGILIRLRSWDKLIDEANERQRD</sequence>
<organism evidence="1 2">
    <name type="scientific">Vermiconidia calcicola</name>
    <dbReference type="NCBI Taxonomy" id="1690605"/>
    <lineage>
        <taxon>Eukaryota</taxon>
        <taxon>Fungi</taxon>
        <taxon>Dikarya</taxon>
        <taxon>Ascomycota</taxon>
        <taxon>Pezizomycotina</taxon>
        <taxon>Dothideomycetes</taxon>
        <taxon>Dothideomycetidae</taxon>
        <taxon>Mycosphaerellales</taxon>
        <taxon>Extremaceae</taxon>
        <taxon>Vermiconidia</taxon>
    </lineage>
</organism>
<reference evidence="1" key="1">
    <citation type="submission" date="2023-07" db="EMBL/GenBank/DDBJ databases">
        <title>Black Yeasts Isolated from many extreme environments.</title>
        <authorList>
            <person name="Coleine C."/>
            <person name="Stajich J.E."/>
            <person name="Selbmann L."/>
        </authorList>
    </citation>
    <scope>NUCLEOTIDE SEQUENCE</scope>
    <source>
        <strain evidence="1">CCFEE 5714</strain>
    </source>
</reference>
<accession>A0ACC3NSC3</accession>
<keyword evidence="2" id="KW-1185">Reference proteome</keyword>
<comment type="caution">
    <text evidence="1">The sequence shown here is derived from an EMBL/GenBank/DDBJ whole genome shotgun (WGS) entry which is preliminary data.</text>
</comment>
<dbReference type="EMBL" id="JAUTXU010000015">
    <property type="protein sequence ID" value="KAK3722024.1"/>
    <property type="molecule type" value="Genomic_DNA"/>
</dbReference>
<name>A0ACC3NSC3_9PEZI</name>